<feature type="region of interest" description="Disordered" evidence="1">
    <location>
        <begin position="259"/>
        <end position="432"/>
    </location>
</feature>
<protein>
    <submittedName>
        <fullName evidence="2">Uncharacterized protein</fullName>
    </submittedName>
</protein>
<dbReference type="Pfam" id="PF03382">
    <property type="entry name" value="DUF285"/>
    <property type="match status" value="2"/>
</dbReference>
<evidence type="ECO:0000256" key="1">
    <source>
        <dbReference type="SAM" id="MobiDB-lite"/>
    </source>
</evidence>
<accession>A0A8S5PYY3</accession>
<reference evidence="2" key="1">
    <citation type="journal article" date="2021" name="Proc. Natl. Acad. Sci. U.S.A.">
        <title>A Catalog of Tens of Thousands of Viruses from Human Metagenomes Reveals Hidden Associations with Chronic Diseases.</title>
        <authorList>
            <person name="Tisza M.J."/>
            <person name="Buck C.B."/>
        </authorList>
    </citation>
    <scope>NUCLEOTIDE SEQUENCE</scope>
    <source>
        <strain evidence="2">CtMOb8</strain>
    </source>
</reference>
<dbReference type="NCBIfam" id="TIGR02167">
    <property type="entry name" value="Liste_lipo_26"/>
    <property type="match status" value="2"/>
</dbReference>
<feature type="compositionally biased region" description="Low complexity" evidence="1">
    <location>
        <begin position="259"/>
        <end position="270"/>
    </location>
</feature>
<dbReference type="InterPro" id="IPR032675">
    <property type="entry name" value="LRR_dom_sf"/>
</dbReference>
<feature type="region of interest" description="Disordered" evidence="1">
    <location>
        <begin position="154"/>
        <end position="237"/>
    </location>
</feature>
<dbReference type="InterPro" id="IPR005046">
    <property type="entry name" value="DUF285"/>
</dbReference>
<feature type="compositionally biased region" description="Basic and acidic residues" evidence="1">
    <location>
        <begin position="176"/>
        <end position="237"/>
    </location>
</feature>
<proteinExistence type="predicted"/>
<sequence>MKKIVRGNDFTLRIPVKKIVNGEQVAFPLPACTDIVVNIVNQYRRVSLAYTIDTTEDNIILARVEGDVVSVGTYALEVRGKIFGNDWRSKEYEQFAIVDNNASGDTEFNGELIEGEDSVEMNTALVILPPTAELTQLITDANTAIETAKQTDATLKANESGRMEAEQQRASAETSRVSEENKRSENETARQVAEAERVGNEDARKTAEAQRANAESERMANEDARKEAESSRVSAEKQRAATFTELSANVNTAVSNANSAASAANTATDKANAEEGKRAEAEKQRVEAETTRNREESIRQEAETERVRQEAARETAEATRQNAETERMNNENERKTSESNRELAEQQRVSAETERTSNEDARKAAESERVNEETARQTAESEREADELERKANEAERKAAETQRKEAEEARIAAEESRVSAEEQREATLATTKANCEAATKKASDAASEATIATSKANSSAEKANAAAVAAENVDASLANDVLTVTNRKGESTSLHLASYAEVGDVVSDVKHLSETMGAYTGRPDIVLTAKETNKAISASGAKVSKSGWAIAEFTAEKGNVYLFKPNVIDESVCIIAEYIQSVETRGIDYTYTYNPDGTTATATATYLGATHTYTYTYAEDKSCVITDETGAAVDALPMVYETKVGTYSPLVSLNADAELPKDGYCRYMSHFKGNSAIKVVVSYKVGVADLTMKVTRDGVLASVSTQLGNLSQKEDETRKKIEELHRSYVDVLFCAQATIKVDNSSIKVEPYRIYRLYPKKYLNFSQGWNTYCPLVWIDMTHWDSSKVEDVTLMFNNTTSLNEIDLTGTNFSKVKNFNNMFRNSGIKRIKGLESLRTDSAVYLDNGTKDPFNAMFAVCRNLTDGSFGNLAAWDTSKMKYISLFKGCGSITELHGIETWDTSSVVSLAGFLWGCHLNKTPNLSKWNTENVTNLDGFLEANSFTDIDLSSWNVSNVTSIMGFLSRMGSLQNVNLLGWNLCKVEKISMFAWNTNIKTLKLGERFFSSPYITEVSFKLLDKWTNDSVKLSLVTNLYDRKANGLPDLTLVLHANTKKVLTEDDIAAITAKGYIIA</sequence>
<feature type="compositionally biased region" description="Basic and acidic residues" evidence="1">
    <location>
        <begin position="271"/>
        <end position="426"/>
    </location>
</feature>
<evidence type="ECO:0000313" key="2">
    <source>
        <dbReference type="EMBL" id="DAE12098.1"/>
    </source>
</evidence>
<organism evidence="2">
    <name type="scientific">Siphoviridae sp. ctMOb8</name>
    <dbReference type="NCBI Taxonomy" id="2825460"/>
    <lineage>
        <taxon>Viruses</taxon>
        <taxon>Duplodnaviria</taxon>
        <taxon>Heunggongvirae</taxon>
        <taxon>Uroviricota</taxon>
        <taxon>Caudoviricetes</taxon>
    </lineage>
</organism>
<name>A0A8S5PYY3_9CAUD</name>
<dbReference type="EMBL" id="BK015544">
    <property type="protein sequence ID" value="DAE12098.1"/>
    <property type="molecule type" value="Genomic_DNA"/>
</dbReference>
<dbReference type="InterPro" id="IPR011889">
    <property type="entry name" value="Liste_lipo_26"/>
</dbReference>
<dbReference type="Gene3D" id="3.80.10.10">
    <property type="entry name" value="Ribonuclease Inhibitor"/>
    <property type="match status" value="1"/>
</dbReference>